<protein>
    <submittedName>
        <fullName evidence="1">Uncharacterized protein</fullName>
    </submittedName>
</protein>
<sequence length="68" mass="7639">MEESSKTGGILGESWGEFCKRESRGDFRESWGELGSFILATAQRARLELSQVSDVLSDMDLSYHLDSH</sequence>
<evidence type="ECO:0000313" key="1">
    <source>
        <dbReference type="EMBL" id="SPF47557.1"/>
    </source>
</evidence>
<dbReference type="EMBL" id="OMOD01000172">
    <property type="protein sequence ID" value="SPF47557.1"/>
    <property type="molecule type" value="Genomic_DNA"/>
</dbReference>
<dbReference type="Proteomes" id="UP000238701">
    <property type="component" value="Unassembled WGS sequence"/>
</dbReference>
<reference evidence="2" key="1">
    <citation type="submission" date="2018-02" db="EMBL/GenBank/DDBJ databases">
        <authorList>
            <person name="Hausmann B."/>
        </authorList>
    </citation>
    <scope>NUCLEOTIDE SEQUENCE [LARGE SCALE GENOMIC DNA]</scope>
    <source>
        <strain evidence="2">Peat soil MAG SbA1</strain>
    </source>
</reference>
<gene>
    <name evidence="1" type="ORF">SBA1_750016</name>
</gene>
<proteinExistence type="predicted"/>
<evidence type="ECO:0000313" key="2">
    <source>
        <dbReference type="Proteomes" id="UP000238701"/>
    </source>
</evidence>
<accession>A0A2U3L6M6</accession>
<name>A0A2U3L6M6_9BACT</name>
<dbReference type="AlphaFoldDB" id="A0A2U3L6M6"/>
<organism evidence="1 2">
    <name type="scientific">Candidatus Sulfotelmatobacter kueseliae</name>
    <dbReference type="NCBI Taxonomy" id="2042962"/>
    <lineage>
        <taxon>Bacteria</taxon>
        <taxon>Pseudomonadati</taxon>
        <taxon>Acidobacteriota</taxon>
        <taxon>Terriglobia</taxon>
        <taxon>Terriglobales</taxon>
        <taxon>Candidatus Korobacteraceae</taxon>
        <taxon>Candidatus Sulfotelmatobacter</taxon>
    </lineage>
</organism>